<keyword evidence="2" id="KW-1185">Reference proteome</keyword>
<dbReference type="Proteomes" id="UP000326396">
    <property type="component" value="Linkage Group LG5"/>
</dbReference>
<dbReference type="AlphaFoldDB" id="A0A5N6MNM0"/>
<evidence type="ECO:0000313" key="1">
    <source>
        <dbReference type="EMBL" id="KAD3641626.1"/>
    </source>
</evidence>
<proteinExistence type="predicted"/>
<protein>
    <submittedName>
        <fullName evidence="1">Uncharacterized protein</fullName>
    </submittedName>
</protein>
<evidence type="ECO:0000313" key="2">
    <source>
        <dbReference type="Proteomes" id="UP000326396"/>
    </source>
</evidence>
<reference evidence="1 2" key="1">
    <citation type="submission" date="2019-05" db="EMBL/GenBank/DDBJ databases">
        <title>Mikania micrantha, genome provides insights into the molecular mechanism of rapid growth.</title>
        <authorList>
            <person name="Liu B."/>
        </authorList>
    </citation>
    <scope>NUCLEOTIDE SEQUENCE [LARGE SCALE GENOMIC DNA]</scope>
    <source>
        <strain evidence="1">NLD-2019</strain>
        <tissue evidence="1">Leaf</tissue>
    </source>
</reference>
<accession>A0A5N6MNM0</accession>
<sequence length="97" mass="11152">MTEKFPLPPPPTITVLIGTTTVKSPPAPSSTQLLHSLSIFSLYQFWNKDAFFCIFVRQRSLRSDKSPLQTRPDRFGDVEAERDYERIKRLTIGHSSR</sequence>
<name>A0A5N6MNM0_9ASTR</name>
<organism evidence="1 2">
    <name type="scientific">Mikania micrantha</name>
    <name type="common">bitter vine</name>
    <dbReference type="NCBI Taxonomy" id="192012"/>
    <lineage>
        <taxon>Eukaryota</taxon>
        <taxon>Viridiplantae</taxon>
        <taxon>Streptophyta</taxon>
        <taxon>Embryophyta</taxon>
        <taxon>Tracheophyta</taxon>
        <taxon>Spermatophyta</taxon>
        <taxon>Magnoliopsida</taxon>
        <taxon>eudicotyledons</taxon>
        <taxon>Gunneridae</taxon>
        <taxon>Pentapetalae</taxon>
        <taxon>asterids</taxon>
        <taxon>campanulids</taxon>
        <taxon>Asterales</taxon>
        <taxon>Asteraceae</taxon>
        <taxon>Asteroideae</taxon>
        <taxon>Heliantheae alliance</taxon>
        <taxon>Eupatorieae</taxon>
        <taxon>Mikania</taxon>
    </lineage>
</organism>
<comment type="caution">
    <text evidence="1">The sequence shown here is derived from an EMBL/GenBank/DDBJ whole genome shotgun (WGS) entry which is preliminary data.</text>
</comment>
<dbReference type="EMBL" id="SZYD01000015">
    <property type="protein sequence ID" value="KAD3641626.1"/>
    <property type="molecule type" value="Genomic_DNA"/>
</dbReference>
<gene>
    <name evidence="1" type="ORF">E3N88_30850</name>
</gene>